<gene>
    <name evidence="1" type="ORF">OF850_03715</name>
</gene>
<dbReference type="RefSeq" id="WP_301588422.1">
    <property type="nucleotide sequence ID" value="NZ_JAPFQI010000001.1"/>
</dbReference>
<organism evidence="1 2">
    <name type="scientific">Sabulicella glaciei</name>
    <dbReference type="NCBI Taxonomy" id="2984948"/>
    <lineage>
        <taxon>Bacteria</taxon>
        <taxon>Pseudomonadati</taxon>
        <taxon>Pseudomonadota</taxon>
        <taxon>Alphaproteobacteria</taxon>
        <taxon>Acetobacterales</taxon>
        <taxon>Acetobacteraceae</taxon>
        <taxon>Sabulicella</taxon>
    </lineage>
</organism>
<dbReference type="EMBL" id="JAPFQI010000001">
    <property type="protein sequence ID" value="MCW8084723.1"/>
    <property type="molecule type" value="Genomic_DNA"/>
</dbReference>
<proteinExistence type="predicted"/>
<dbReference type="Proteomes" id="UP001526430">
    <property type="component" value="Unassembled WGS sequence"/>
</dbReference>
<protein>
    <submittedName>
        <fullName evidence="1">Uncharacterized protein</fullName>
    </submittedName>
</protein>
<name>A0ABT3NRD9_9PROT</name>
<evidence type="ECO:0000313" key="1">
    <source>
        <dbReference type="EMBL" id="MCW8084723.1"/>
    </source>
</evidence>
<accession>A0ABT3NRD9</accession>
<keyword evidence="2" id="KW-1185">Reference proteome</keyword>
<evidence type="ECO:0000313" key="2">
    <source>
        <dbReference type="Proteomes" id="UP001526430"/>
    </source>
</evidence>
<comment type="caution">
    <text evidence="1">The sequence shown here is derived from an EMBL/GenBank/DDBJ whole genome shotgun (WGS) entry which is preliminary data.</text>
</comment>
<reference evidence="1 2" key="1">
    <citation type="submission" date="2022-10" db="EMBL/GenBank/DDBJ databases">
        <title>Roseococcus glaciei nov., sp. nov., isolated from glacier.</title>
        <authorList>
            <person name="Liu Q."/>
            <person name="Xin Y.-H."/>
        </authorList>
    </citation>
    <scope>NUCLEOTIDE SEQUENCE [LARGE SCALE GENOMIC DNA]</scope>
    <source>
        <strain evidence="1 2">MDT2-1-1</strain>
    </source>
</reference>
<sequence length="75" mass="8465">MGVRLGPEDRRTPLVLVDVRLGPAIVTFGFARLRRGRWEVRCPADAYGAAAVRLPPRLRVRVVEMVRVAAENAWR</sequence>